<dbReference type="AlphaFoldDB" id="A0AAW1DCP3"/>
<evidence type="ECO:0000313" key="1">
    <source>
        <dbReference type="EMBL" id="KAK9506304.1"/>
    </source>
</evidence>
<evidence type="ECO:0000313" key="2">
    <source>
        <dbReference type="Proteomes" id="UP001461498"/>
    </source>
</evidence>
<comment type="caution">
    <text evidence="1">The sequence shown here is derived from an EMBL/GenBank/DDBJ whole genome shotgun (WGS) entry which is preliminary data.</text>
</comment>
<reference evidence="1 2" key="1">
    <citation type="submission" date="2022-12" db="EMBL/GenBank/DDBJ databases">
        <title>Chromosome-level genome assembly of true bugs.</title>
        <authorList>
            <person name="Ma L."/>
            <person name="Li H."/>
        </authorList>
    </citation>
    <scope>NUCLEOTIDE SEQUENCE [LARGE SCALE GENOMIC DNA]</scope>
    <source>
        <strain evidence="1">Lab_2022b</strain>
    </source>
</reference>
<name>A0AAW1DCP3_9HEMI</name>
<dbReference type="Proteomes" id="UP001461498">
    <property type="component" value="Unassembled WGS sequence"/>
</dbReference>
<accession>A0AAW1DCP3</accession>
<gene>
    <name evidence="1" type="ORF">O3M35_008263</name>
</gene>
<proteinExistence type="predicted"/>
<keyword evidence="2" id="KW-1185">Reference proteome</keyword>
<sequence>MFKFLHINTLGRKLLNIKLQLNTFRNDRIRVQNVFYVSSEVATCLADCAQKLIKAKLSNIRKEYKEC</sequence>
<organism evidence="1 2">
    <name type="scientific">Rhynocoris fuscipes</name>
    <dbReference type="NCBI Taxonomy" id="488301"/>
    <lineage>
        <taxon>Eukaryota</taxon>
        <taxon>Metazoa</taxon>
        <taxon>Ecdysozoa</taxon>
        <taxon>Arthropoda</taxon>
        <taxon>Hexapoda</taxon>
        <taxon>Insecta</taxon>
        <taxon>Pterygota</taxon>
        <taxon>Neoptera</taxon>
        <taxon>Paraneoptera</taxon>
        <taxon>Hemiptera</taxon>
        <taxon>Heteroptera</taxon>
        <taxon>Panheteroptera</taxon>
        <taxon>Cimicomorpha</taxon>
        <taxon>Reduviidae</taxon>
        <taxon>Harpactorinae</taxon>
        <taxon>Harpactorini</taxon>
        <taxon>Rhynocoris</taxon>
    </lineage>
</organism>
<dbReference type="EMBL" id="JAPXFL010000005">
    <property type="protein sequence ID" value="KAK9506304.1"/>
    <property type="molecule type" value="Genomic_DNA"/>
</dbReference>
<protein>
    <submittedName>
        <fullName evidence="1">Uncharacterized protein</fullName>
    </submittedName>
</protein>